<reference evidence="8" key="1">
    <citation type="submission" date="2023-03" db="EMBL/GenBank/DDBJ databases">
        <title>Edaphobacter sp.</title>
        <authorList>
            <person name="Huber K.J."/>
            <person name="Papendorf J."/>
            <person name="Pilke C."/>
            <person name="Bunk B."/>
            <person name="Sproeer C."/>
            <person name="Pester M."/>
        </authorList>
    </citation>
    <scope>NUCLEOTIDE SEQUENCE</scope>
    <source>
        <strain evidence="8">DSM 110680</strain>
    </source>
</reference>
<dbReference type="Pfam" id="PF04085">
    <property type="entry name" value="MreC"/>
    <property type="match status" value="1"/>
</dbReference>
<evidence type="ECO:0000256" key="5">
    <source>
        <dbReference type="SAM" id="Coils"/>
    </source>
</evidence>
<dbReference type="InterPro" id="IPR055342">
    <property type="entry name" value="MreC_beta-barrel_core"/>
</dbReference>
<protein>
    <recommendedName>
        <fullName evidence="2">Cell shape-determining protein MreC</fullName>
    </recommendedName>
    <alternativeName>
        <fullName evidence="4">Cell shape protein MreC</fullName>
    </alternativeName>
</protein>
<feature type="domain" description="Rod shape-determining protein MreC beta-barrel core" evidence="7">
    <location>
        <begin position="133"/>
        <end position="278"/>
    </location>
</feature>
<feature type="region of interest" description="Disordered" evidence="6">
    <location>
        <begin position="319"/>
        <end position="405"/>
    </location>
</feature>
<evidence type="ECO:0000256" key="4">
    <source>
        <dbReference type="ARBA" id="ARBA00032089"/>
    </source>
</evidence>
<evidence type="ECO:0000259" key="7">
    <source>
        <dbReference type="Pfam" id="PF04085"/>
    </source>
</evidence>
<proteinExistence type="inferred from homology"/>
<evidence type="ECO:0000256" key="2">
    <source>
        <dbReference type="ARBA" id="ARBA00013855"/>
    </source>
</evidence>
<keyword evidence="5" id="KW-0175">Coiled coil</keyword>
<dbReference type="AlphaFoldDB" id="A0AAU7DPM1"/>
<dbReference type="Gene3D" id="2.40.10.340">
    <property type="entry name" value="Rod shape-determining protein MreC, domain 1"/>
    <property type="match status" value="1"/>
</dbReference>
<feature type="coiled-coil region" evidence="5">
    <location>
        <begin position="79"/>
        <end position="106"/>
    </location>
</feature>
<organism evidence="8">
    <name type="scientific">Telmatobacter sp. DSM 110680</name>
    <dbReference type="NCBI Taxonomy" id="3036704"/>
    <lineage>
        <taxon>Bacteria</taxon>
        <taxon>Pseudomonadati</taxon>
        <taxon>Acidobacteriota</taxon>
        <taxon>Terriglobia</taxon>
        <taxon>Terriglobales</taxon>
        <taxon>Acidobacteriaceae</taxon>
        <taxon>Telmatobacter</taxon>
    </lineage>
</organism>
<dbReference type="RefSeq" id="WP_348264226.1">
    <property type="nucleotide sequence ID" value="NZ_CP121196.1"/>
</dbReference>
<sequence>MESFFVRYRNLVVLLALLVAQILGLAMQVRRSSGAGQAGDGHNVQLIRLWANSIVSPPEKALHSSGSGISGLWHNYVDLRHVRQQNADLQKTVDRLRLEQAALLEDAKQGQRLQALLNFQQKYIYKTVAAQAIGSSGTDQSRVFYIDKGRADGIDRDMAVITPDGIVGKVRDVFPHNAQVLAINDQSSGAGVILETTRIRGILRGNGAGQPQIEDVIRDQRIKAGENVLTAGGDQIFPRGLPVGVVDKVLNDPERDGFVEVVVKPAAHLDQLDEVLVVTSTEPRFPPDQQQDIATSEALKGGAEAEQQKTSEGMAEKLPGLIVPNVPPDQQPLKDNSNPNPVARPPAALHPDRFTPGNATTPTVPAAPESGAPVIDQSPPKKKPAPKAPESKPSAPTPVTPQREN</sequence>
<dbReference type="Gene3D" id="2.40.10.350">
    <property type="entry name" value="Rod shape-determining protein MreC, domain 2"/>
    <property type="match status" value="1"/>
</dbReference>
<gene>
    <name evidence="8" type="primary">mreC</name>
    <name evidence="8" type="ORF">P8935_06760</name>
</gene>
<dbReference type="PANTHER" id="PTHR34138:SF1">
    <property type="entry name" value="CELL SHAPE-DETERMINING PROTEIN MREC"/>
    <property type="match status" value="1"/>
</dbReference>
<comment type="similarity">
    <text evidence="1">Belongs to the MreC family.</text>
</comment>
<dbReference type="PANTHER" id="PTHR34138">
    <property type="entry name" value="CELL SHAPE-DETERMINING PROTEIN MREC"/>
    <property type="match status" value="1"/>
</dbReference>
<name>A0AAU7DPM1_9BACT</name>
<accession>A0AAU7DPM1</accession>
<dbReference type="NCBIfam" id="TIGR00219">
    <property type="entry name" value="mreC"/>
    <property type="match status" value="1"/>
</dbReference>
<dbReference type="GO" id="GO:0008360">
    <property type="term" value="P:regulation of cell shape"/>
    <property type="evidence" value="ECO:0007669"/>
    <property type="project" value="UniProtKB-KW"/>
</dbReference>
<evidence type="ECO:0000313" key="8">
    <source>
        <dbReference type="EMBL" id="XBH19010.1"/>
    </source>
</evidence>
<dbReference type="InterPro" id="IPR007221">
    <property type="entry name" value="MreC"/>
</dbReference>
<evidence type="ECO:0000256" key="6">
    <source>
        <dbReference type="SAM" id="MobiDB-lite"/>
    </source>
</evidence>
<evidence type="ECO:0000256" key="1">
    <source>
        <dbReference type="ARBA" id="ARBA00009369"/>
    </source>
</evidence>
<dbReference type="InterPro" id="IPR042177">
    <property type="entry name" value="Cell/Rod_1"/>
</dbReference>
<dbReference type="EMBL" id="CP121196">
    <property type="protein sequence ID" value="XBH19010.1"/>
    <property type="molecule type" value="Genomic_DNA"/>
</dbReference>
<keyword evidence="3" id="KW-0133">Cell shape</keyword>
<evidence type="ECO:0000256" key="3">
    <source>
        <dbReference type="ARBA" id="ARBA00022960"/>
    </source>
</evidence>
<dbReference type="GO" id="GO:0005886">
    <property type="term" value="C:plasma membrane"/>
    <property type="evidence" value="ECO:0007669"/>
    <property type="project" value="TreeGrafter"/>
</dbReference>
<dbReference type="InterPro" id="IPR042175">
    <property type="entry name" value="Cell/Rod_MreC_2"/>
</dbReference>